<dbReference type="Proteomes" id="UP000255277">
    <property type="component" value="Unassembled WGS sequence"/>
</dbReference>
<feature type="domain" description="CobW C-terminal" evidence="6">
    <location>
        <begin position="225"/>
        <end position="311"/>
    </location>
</feature>
<dbReference type="Gene3D" id="3.30.1220.10">
    <property type="entry name" value="CobW-like, C-terminal domain"/>
    <property type="match status" value="1"/>
</dbReference>
<keyword evidence="1" id="KW-0547">Nucleotide-binding</keyword>
<evidence type="ECO:0000313" key="8">
    <source>
        <dbReference type="Proteomes" id="UP000255277"/>
    </source>
</evidence>
<evidence type="ECO:0000313" key="7">
    <source>
        <dbReference type="EMBL" id="SUM31880.1"/>
    </source>
</evidence>
<dbReference type="PANTHER" id="PTHR13748:SF62">
    <property type="entry name" value="COBW DOMAIN-CONTAINING PROTEIN"/>
    <property type="match status" value="1"/>
</dbReference>
<evidence type="ECO:0000256" key="2">
    <source>
        <dbReference type="ARBA" id="ARBA00022801"/>
    </source>
</evidence>
<organism evidence="7 8">
    <name type="scientific">Staphylococcus gallinarum</name>
    <dbReference type="NCBI Taxonomy" id="1293"/>
    <lineage>
        <taxon>Bacteria</taxon>
        <taxon>Bacillati</taxon>
        <taxon>Bacillota</taxon>
        <taxon>Bacilli</taxon>
        <taxon>Bacillales</taxon>
        <taxon>Staphylococcaceae</taxon>
        <taxon>Staphylococcus</taxon>
    </lineage>
</organism>
<dbReference type="CDD" id="cd03112">
    <property type="entry name" value="CobW-like"/>
    <property type="match status" value="1"/>
</dbReference>
<dbReference type="GO" id="GO:0016787">
    <property type="term" value="F:hydrolase activity"/>
    <property type="evidence" value="ECO:0007669"/>
    <property type="project" value="UniProtKB-KW"/>
</dbReference>
<dbReference type="PANTHER" id="PTHR13748">
    <property type="entry name" value="COBW-RELATED"/>
    <property type="match status" value="1"/>
</dbReference>
<dbReference type="Pfam" id="PF07683">
    <property type="entry name" value="CobW_C"/>
    <property type="match status" value="1"/>
</dbReference>
<keyword evidence="2" id="KW-0378">Hydrolase</keyword>
<dbReference type="InterPro" id="IPR011629">
    <property type="entry name" value="CobW-like_C"/>
</dbReference>
<comment type="similarity">
    <text evidence="4">Belongs to the SIMIBI class G3E GTPase family. ZNG1 subfamily.</text>
</comment>
<reference evidence="7 8" key="1">
    <citation type="submission" date="2018-06" db="EMBL/GenBank/DDBJ databases">
        <authorList>
            <consortium name="Pathogen Informatics"/>
            <person name="Doyle S."/>
        </authorList>
    </citation>
    <scope>NUCLEOTIDE SEQUENCE [LARGE SCALE GENOMIC DNA]</scope>
    <source>
        <strain evidence="7 8">NCTC12195</strain>
    </source>
</reference>
<dbReference type="EMBL" id="UHDK01000001">
    <property type="protein sequence ID" value="SUM31880.1"/>
    <property type="molecule type" value="Genomic_DNA"/>
</dbReference>
<dbReference type="Gene3D" id="3.40.50.300">
    <property type="entry name" value="P-loop containing nucleotide triphosphate hydrolases"/>
    <property type="match status" value="1"/>
</dbReference>
<dbReference type="InterPro" id="IPR027417">
    <property type="entry name" value="P-loop_NTPase"/>
</dbReference>
<dbReference type="STRING" id="1293.SH09_03120"/>
<evidence type="ECO:0000256" key="4">
    <source>
        <dbReference type="ARBA" id="ARBA00034320"/>
    </source>
</evidence>
<sequence>MIILKNIKNRKISITILTGFLGSGKTTFLNKYVSYLLNNQEKPQVIVNEYGNLDVDSYALGNQVEVASILNGCVCCDSQLDLIKQLKHFINESAMHHIIIEATGIAHPIEIIAACQDPEIAEYTDVPTVIGLVDGPQFLKRKLYTNNTKDLMEEQLKVCHAIIVNKMDLIDNEAKENLKVLKELNPHAAITYTTYTECDIEELLNEANIATPSMTGVKYGHHHGINSLVYTFTSPIDRQLFYQFILRLPDNVLRLKGYVKFRDAPMDTYEFQYANGLPDYHVIDEAMELKIVLIGEQLDINRLRNKLDGLQFT</sequence>
<evidence type="ECO:0000256" key="3">
    <source>
        <dbReference type="ARBA" id="ARBA00023186"/>
    </source>
</evidence>
<dbReference type="Pfam" id="PF02492">
    <property type="entry name" value="cobW"/>
    <property type="match status" value="1"/>
</dbReference>
<dbReference type="GO" id="GO:0000166">
    <property type="term" value="F:nucleotide binding"/>
    <property type="evidence" value="ECO:0007669"/>
    <property type="project" value="UniProtKB-KW"/>
</dbReference>
<accession>A0A380FDP8</accession>
<dbReference type="GO" id="GO:0005737">
    <property type="term" value="C:cytoplasm"/>
    <property type="evidence" value="ECO:0007669"/>
    <property type="project" value="TreeGrafter"/>
</dbReference>
<dbReference type="SUPFAM" id="SSF52540">
    <property type="entry name" value="P-loop containing nucleoside triphosphate hydrolases"/>
    <property type="match status" value="1"/>
</dbReference>
<comment type="catalytic activity">
    <reaction evidence="5">
        <text>GTP + H2O = GDP + phosphate + H(+)</text>
        <dbReference type="Rhea" id="RHEA:19669"/>
        <dbReference type="ChEBI" id="CHEBI:15377"/>
        <dbReference type="ChEBI" id="CHEBI:15378"/>
        <dbReference type="ChEBI" id="CHEBI:37565"/>
        <dbReference type="ChEBI" id="CHEBI:43474"/>
        <dbReference type="ChEBI" id="CHEBI:58189"/>
    </reaction>
    <physiologicalReaction direction="left-to-right" evidence="5">
        <dbReference type="Rhea" id="RHEA:19670"/>
    </physiologicalReaction>
</comment>
<protein>
    <submittedName>
        <fullName evidence="7">Cobalamin synthesis protein</fullName>
    </submittedName>
</protein>
<dbReference type="InterPro" id="IPR003495">
    <property type="entry name" value="CobW/HypB/UreG_nucleotide-bd"/>
</dbReference>
<dbReference type="InterPro" id="IPR036627">
    <property type="entry name" value="CobW-likC_sf"/>
</dbReference>
<evidence type="ECO:0000256" key="1">
    <source>
        <dbReference type="ARBA" id="ARBA00022741"/>
    </source>
</evidence>
<keyword evidence="3" id="KW-0143">Chaperone</keyword>
<name>A0A380FDP8_STAGA</name>
<dbReference type="SMART" id="SM00833">
    <property type="entry name" value="CobW_C"/>
    <property type="match status" value="1"/>
</dbReference>
<evidence type="ECO:0000259" key="6">
    <source>
        <dbReference type="SMART" id="SM00833"/>
    </source>
</evidence>
<dbReference type="AlphaFoldDB" id="A0A380FDP8"/>
<dbReference type="InterPro" id="IPR051316">
    <property type="entry name" value="Zinc-reg_GTPase_activator"/>
</dbReference>
<evidence type="ECO:0000256" key="5">
    <source>
        <dbReference type="ARBA" id="ARBA00049117"/>
    </source>
</evidence>
<gene>
    <name evidence="7" type="primary">yjiA_2</name>
    <name evidence="7" type="ORF">NCTC12195_01317</name>
</gene>
<dbReference type="SUPFAM" id="SSF90002">
    <property type="entry name" value="Hypothetical protein YjiA, C-terminal domain"/>
    <property type="match status" value="1"/>
</dbReference>
<proteinExistence type="inferred from homology"/>